<gene>
    <name evidence="1" type="ORF">ACFSCX_17890</name>
</gene>
<comment type="caution">
    <text evidence="1">The sequence shown here is derived from an EMBL/GenBank/DDBJ whole genome shotgun (WGS) entry which is preliminary data.</text>
</comment>
<name>A0ABW4LUC7_9BACI</name>
<dbReference type="EMBL" id="JBHUEM010000045">
    <property type="protein sequence ID" value="MFD1738399.1"/>
    <property type="molecule type" value="Genomic_DNA"/>
</dbReference>
<organism evidence="1 2">
    <name type="scientific">Bacillus salitolerans</name>
    <dbReference type="NCBI Taxonomy" id="1437434"/>
    <lineage>
        <taxon>Bacteria</taxon>
        <taxon>Bacillati</taxon>
        <taxon>Bacillota</taxon>
        <taxon>Bacilli</taxon>
        <taxon>Bacillales</taxon>
        <taxon>Bacillaceae</taxon>
        <taxon>Bacillus</taxon>
    </lineage>
</organism>
<evidence type="ECO:0008006" key="3">
    <source>
        <dbReference type="Google" id="ProtNLM"/>
    </source>
</evidence>
<evidence type="ECO:0000313" key="2">
    <source>
        <dbReference type="Proteomes" id="UP001597214"/>
    </source>
</evidence>
<proteinExistence type="predicted"/>
<reference evidence="2" key="1">
    <citation type="journal article" date="2019" name="Int. J. Syst. Evol. Microbiol.">
        <title>The Global Catalogue of Microorganisms (GCM) 10K type strain sequencing project: providing services to taxonomists for standard genome sequencing and annotation.</title>
        <authorList>
            <consortium name="The Broad Institute Genomics Platform"/>
            <consortium name="The Broad Institute Genome Sequencing Center for Infectious Disease"/>
            <person name="Wu L."/>
            <person name="Ma J."/>
        </authorList>
    </citation>
    <scope>NUCLEOTIDE SEQUENCE [LARGE SCALE GENOMIC DNA]</scope>
    <source>
        <strain evidence="2">CCUG 49339</strain>
    </source>
</reference>
<dbReference type="Proteomes" id="UP001597214">
    <property type="component" value="Unassembled WGS sequence"/>
</dbReference>
<sequence>MNHNQDYDRDGAMDDVLNEKELMSVLKESFETENELMRTYIHTAERIHDNPVLKDRLRNFAEGNAKRTKQLQDELNSL</sequence>
<accession>A0ABW4LUC7</accession>
<evidence type="ECO:0000313" key="1">
    <source>
        <dbReference type="EMBL" id="MFD1738399.1"/>
    </source>
</evidence>
<dbReference type="RefSeq" id="WP_377929608.1">
    <property type="nucleotide sequence ID" value="NZ_JBHUEM010000045.1"/>
</dbReference>
<keyword evidence="2" id="KW-1185">Reference proteome</keyword>
<protein>
    <recommendedName>
        <fullName evidence="3">Spore coat protein</fullName>
    </recommendedName>
</protein>